<name>A0AAD7DRW0_MYCRO</name>
<feature type="region of interest" description="Disordered" evidence="1">
    <location>
        <begin position="89"/>
        <end position="171"/>
    </location>
</feature>
<gene>
    <name evidence="2" type="ORF">B0H17DRAFT_1260164</name>
</gene>
<organism evidence="2 3">
    <name type="scientific">Mycena rosella</name>
    <name type="common">Pink bonnet</name>
    <name type="synonym">Agaricus rosellus</name>
    <dbReference type="NCBI Taxonomy" id="1033263"/>
    <lineage>
        <taxon>Eukaryota</taxon>
        <taxon>Fungi</taxon>
        <taxon>Dikarya</taxon>
        <taxon>Basidiomycota</taxon>
        <taxon>Agaricomycotina</taxon>
        <taxon>Agaricomycetes</taxon>
        <taxon>Agaricomycetidae</taxon>
        <taxon>Agaricales</taxon>
        <taxon>Marasmiineae</taxon>
        <taxon>Mycenaceae</taxon>
        <taxon>Mycena</taxon>
    </lineage>
</organism>
<evidence type="ECO:0000313" key="3">
    <source>
        <dbReference type="Proteomes" id="UP001221757"/>
    </source>
</evidence>
<feature type="region of interest" description="Disordered" evidence="1">
    <location>
        <begin position="23"/>
        <end position="51"/>
    </location>
</feature>
<accession>A0AAD7DRW0</accession>
<feature type="compositionally biased region" description="Basic and acidic residues" evidence="1">
    <location>
        <begin position="23"/>
        <end position="32"/>
    </location>
</feature>
<dbReference type="Proteomes" id="UP001221757">
    <property type="component" value="Unassembled WGS sequence"/>
</dbReference>
<proteinExistence type="predicted"/>
<feature type="compositionally biased region" description="Basic and acidic residues" evidence="1">
    <location>
        <begin position="114"/>
        <end position="129"/>
    </location>
</feature>
<protein>
    <submittedName>
        <fullName evidence="2">Uncharacterized protein</fullName>
    </submittedName>
</protein>
<dbReference type="EMBL" id="JARKIE010000026">
    <property type="protein sequence ID" value="KAJ7698327.1"/>
    <property type="molecule type" value="Genomic_DNA"/>
</dbReference>
<evidence type="ECO:0000313" key="2">
    <source>
        <dbReference type="EMBL" id="KAJ7698327.1"/>
    </source>
</evidence>
<dbReference type="AlphaFoldDB" id="A0AAD7DRW0"/>
<evidence type="ECO:0000256" key="1">
    <source>
        <dbReference type="SAM" id="MobiDB-lite"/>
    </source>
</evidence>
<comment type="caution">
    <text evidence="2">The sequence shown here is derived from an EMBL/GenBank/DDBJ whole genome shotgun (WGS) entry which is preliminary data.</text>
</comment>
<reference evidence="2" key="1">
    <citation type="submission" date="2023-03" db="EMBL/GenBank/DDBJ databases">
        <title>Massive genome expansion in bonnet fungi (Mycena s.s.) driven by repeated elements and novel gene families across ecological guilds.</title>
        <authorList>
            <consortium name="Lawrence Berkeley National Laboratory"/>
            <person name="Harder C.B."/>
            <person name="Miyauchi S."/>
            <person name="Viragh M."/>
            <person name="Kuo A."/>
            <person name="Thoen E."/>
            <person name="Andreopoulos B."/>
            <person name="Lu D."/>
            <person name="Skrede I."/>
            <person name="Drula E."/>
            <person name="Henrissat B."/>
            <person name="Morin E."/>
            <person name="Kohler A."/>
            <person name="Barry K."/>
            <person name="LaButti K."/>
            <person name="Morin E."/>
            <person name="Salamov A."/>
            <person name="Lipzen A."/>
            <person name="Mereny Z."/>
            <person name="Hegedus B."/>
            <person name="Baldrian P."/>
            <person name="Stursova M."/>
            <person name="Weitz H."/>
            <person name="Taylor A."/>
            <person name="Grigoriev I.V."/>
            <person name="Nagy L.G."/>
            <person name="Martin F."/>
            <person name="Kauserud H."/>
        </authorList>
    </citation>
    <scope>NUCLEOTIDE SEQUENCE</scope>
    <source>
        <strain evidence="2">CBHHK067</strain>
    </source>
</reference>
<sequence>MARCVWARPRSIVFRFAGIEARDKGEQKEHETPQMSAGGVEPPSLPDPKGYKDIQRRRWERAALLHGDVYSEVGRRLNSMLPGYLEYDFSERPNISPPVERETRSRAGLAVTQQKKEPPPERQKEELSRHLICHTPITRPVHRTPPQDRPVRSHRGNSDELPGSPRTNHRLEPSLRNARHLLPYVPHLGPSEQRVTRDVRRAVPRHVHVPARDCDTGRLRRVPCELARGRLEHAVVVNPTKPERGVVRADYGGKEDLRGGRIGDLNPRVAAVVEKDSVPVWFDASLRETGAAYWGIPKTSEDEETTIWKRILT</sequence>
<keyword evidence="3" id="KW-1185">Reference proteome</keyword>